<dbReference type="RefSeq" id="WP_202776572.1">
    <property type="nucleotide sequence ID" value="NZ_CP065425.1"/>
</dbReference>
<evidence type="ECO:0000313" key="7">
    <source>
        <dbReference type="EMBL" id="QQZ07738.1"/>
    </source>
</evidence>
<dbReference type="CDD" id="cd06173">
    <property type="entry name" value="MFS_MefA_like"/>
    <property type="match status" value="1"/>
</dbReference>
<feature type="transmembrane region" description="Helical" evidence="6">
    <location>
        <begin position="12"/>
        <end position="33"/>
    </location>
</feature>
<keyword evidence="4 6" id="KW-1133">Transmembrane helix</keyword>
<accession>A0ABX7DX93</accession>
<feature type="transmembrane region" description="Helical" evidence="6">
    <location>
        <begin position="344"/>
        <end position="365"/>
    </location>
</feature>
<sequence length="406" mass="45826">MKKFSTSFKALWIGEIVSEFGGAAGGIINGLFLYELTGSREWMGAMWLVYFIPSLIIQGLSSPFLNHVVKEKILRNIQLFRACAYLLPIIGYEIGTDLGTMIGLITLQCVLGLVQPIYASLSFSILPDLCREDELIEANGMLDGTIRVMSFLAPGLTSLLLIIIPMHYIYFLSTCMFFISFLSLSKIRPQCIIQINKWKKKFWWSEVKEGYRTLFNYPKLIQFTLLSSIVQFAVGATMVINIPFIRSELHGQYWEYAIFSGSFPIGYAIGILLLSKLPKSVHMMYIGIIGGGFSFVLLFFVDSIPLAWFCELFGGILFPIFNAQSAPIFQMEAPRERLSQLSAVRLLFIRVTMPLGIVFASTNFFDLNIRQTYLTIGLLIFLPGIVYFIISNGKPKGLERKSQKLS</sequence>
<proteinExistence type="predicted"/>
<feature type="transmembrane region" description="Helical" evidence="6">
    <location>
        <begin position="371"/>
        <end position="390"/>
    </location>
</feature>
<feature type="transmembrane region" description="Helical" evidence="6">
    <location>
        <begin position="306"/>
        <end position="323"/>
    </location>
</feature>
<name>A0ABX7DX93_9BACI</name>
<evidence type="ECO:0000256" key="6">
    <source>
        <dbReference type="SAM" id="Phobius"/>
    </source>
</evidence>
<organism evidence="7 8">
    <name type="scientific">Heyndrickxia vini</name>
    <dbReference type="NCBI Taxonomy" id="1476025"/>
    <lineage>
        <taxon>Bacteria</taxon>
        <taxon>Bacillati</taxon>
        <taxon>Bacillota</taxon>
        <taxon>Bacilli</taxon>
        <taxon>Bacillales</taxon>
        <taxon>Bacillaceae</taxon>
        <taxon>Heyndrickxia</taxon>
    </lineage>
</organism>
<keyword evidence="3 6" id="KW-0812">Transmembrane</keyword>
<feature type="transmembrane region" description="Helical" evidence="6">
    <location>
        <begin position="45"/>
        <end position="65"/>
    </location>
</feature>
<dbReference type="Gene3D" id="1.20.1250.20">
    <property type="entry name" value="MFS general substrate transporter like domains"/>
    <property type="match status" value="1"/>
</dbReference>
<evidence type="ECO:0000256" key="1">
    <source>
        <dbReference type="ARBA" id="ARBA00004651"/>
    </source>
</evidence>
<dbReference type="Pfam" id="PF07690">
    <property type="entry name" value="MFS_1"/>
    <property type="match status" value="1"/>
</dbReference>
<dbReference type="SUPFAM" id="SSF103473">
    <property type="entry name" value="MFS general substrate transporter"/>
    <property type="match status" value="1"/>
</dbReference>
<dbReference type="Proteomes" id="UP000595691">
    <property type="component" value="Chromosome"/>
</dbReference>
<reference evidence="7 8" key="1">
    <citation type="submission" date="2020-11" db="EMBL/GenBank/DDBJ databases">
        <title>Taxonomic evaluation of the Bacillus sporothermodurans group of bacteria based on whole genome sequences.</title>
        <authorList>
            <person name="Fiedler G."/>
            <person name="Herbstmann A.-D."/>
            <person name="Doll E."/>
            <person name="Wenning M."/>
            <person name="Brinks E."/>
            <person name="Kabisch J."/>
            <person name="Breitenwieser F."/>
            <person name="Lappann M."/>
            <person name="Boehnlein C."/>
            <person name="Franz C."/>
        </authorList>
    </citation>
    <scope>NUCLEOTIDE SEQUENCE [LARGE SCALE GENOMIC DNA]</scope>
    <source>
        <strain evidence="7 8">JCM 19841</strain>
    </source>
</reference>
<keyword evidence="5 6" id="KW-0472">Membrane</keyword>
<evidence type="ECO:0000256" key="3">
    <source>
        <dbReference type="ARBA" id="ARBA00022692"/>
    </source>
</evidence>
<gene>
    <name evidence="7" type="ORF">I5776_11595</name>
</gene>
<dbReference type="EMBL" id="CP065425">
    <property type="protein sequence ID" value="QQZ07738.1"/>
    <property type="molecule type" value="Genomic_DNA"/>
</dbReference>
<evidence type="ECO:0000256" key="2">
    <source>
        <dbReference type="ARBA" id="ARBA00022475"/>
    </source>
</evidence>
<feature type="transmembrane region" description="Helical" evidence="6">
    <location>
        <begin position="256"/>
        <end position="274"/>
    </location>
</feature>
<keyword evidence="8" id="KW-1185">Reference proteome</keyword>
<comment type="subcellular location">
    <subcellularLocation>
        <location evidence="1">Cell membrane</location>
        <topology evidence="1">Multi-pass membrane protein</topology>
    </subcellularLocation>
</comment>
<dbReference type="PANTHER" id="PTHR23513:SF6">
    <property type="entry name" value="MAJOR FACILITATOR SUPERFAMILY ASSOCIATED DOMAIN-CONTAINING PROTEIN"/>
    <property type="match status" value="1"/>
</dbReference>
<dbReference type="InterPro" id="IPR011701">
    <property type="entry name" value="MFS"/>
</dbReference>
<dbReference type="PANTHER" id="PTHR23513">
    <property type="entry name" value="INTEGRAL MEMBRANE EFFLUX PROTEIN-RELATED"/>
    <property type="match status" value="1"/>
</dbReference>
<evidence type="ECO:0000313" key="8">
    <source>
        <dbReference type="Proteomes" id="UP000595691"/>
    </source>
</evidence>
<dbReference type="InterPro" id="IPR036259">
    <property type="entry name" value="MFS_trans_sf"/>
</dbReference>
<keyword evidence="2" id="KW-1003">Cell membrane</keyword>
<feature type="transmembrane region" description="Helical" evidence="6">
    <location>
        <begin position="220"/>
        <end position="244"/>
    </location>
</feature>
<evidence type="ECO:0000256" key="4">
    <source>
        <dbReference type="ARBA" id="ARBA00022989"/>
    </source>
</evidence>
<feature type="transmembrane region" description="Helical" evidence="6">
    <location>
        <begin position="281"/>
        <end position="300"/>
    </location>
</feature>
<evidence type="ECO:0000256" key="5">
    <source>
        <dbReference type="ARBA" id="ARBA00023136"/>
    </source>
</evidence>
<feature type="transmembrane region" description="Helical" evidence="6">
    <location>
        <begin position="170"/>
        <end position="187"/>
    </location>
</feature>
<protein>
    <submittedName>
        <fullName evidence="7">MFS transporter</fullName>
    </submittedName>
</protein>